<gene>
    <name evidence="3" type="ORF">SI8410_13017815</name>
</gene>
<dbReference type="NCBIfam" id="TIGR00756">
    <property type="entry name" value="PPR"/>
    <property type="match status" value="3"/>
</dbReference>
<dbReference type="PROSITE" id="PS51375">
    <property type="entry name" value="PPR"/>
    <property type="match status" value="3"/>
</dbReference>
<dbReference type="GO" id="GO:0003723">
    <property type="term" value="F:RNA binding"/>
    <property type="evidence" value="ECO:0007669"/>
    <property type="project" value="InterPro"/>
</dbReference>
<dbReference type="GO" id="GO:0009451">
    <property type="term" value="P:RNA modification"/>
    <property type="evidence" value="ECO:0007669"/>
    <property type="project" value="InterPro"/>
</dbReference>
<sequence>MRALLLNQDPLRSLLLLILLHHNQPSFEPDSFTFTIALKAAARLPSPAVLGGQLHGQILRRGLHSTVHLRNKLLHLYCVAGDFAAARKLFDETPHKDPVACNTMLRGLAGAGDGASLRRLFQEIPCKDVVSWNTMISFLVAAGDHAAALETFRELQLAGGGVIPDRVTLIGVLSAVAHLGALPQGQWVHCYILRRRMELDDHLLSALITMYAKSGCLEAASATFEAAAAPSRGADVWNAMLAGLVAGGRAAAALQLFSRMEATGGVVPPDAVTFACVLSACSHGGLLRHGAAVFEKMAAVYGVEPDLGHYGCMVDMYCRAGELQRAEEIIGEMPMEPDATVWKTVVGACLRRRRRRTGRASLEVGERAGRRLLELAREDDHAAYVLVSNLYAAAGRWQEVAGIRCEMRKRKVKKVPGCSSIVIDGAVHEFIAGD</sequence>
<accession>A0A7I8LAR4</accession>
<proteinExistence type="predicted"/>
<feature type="repeat" description="PPR" evidence="2">
    <location>
        <begin position="306"/>
        <end position="336"/>
    </location>
</feature>
<evidence type="ECO:0000256" key="1">
    <source>
        <dbReference type="ARBA" id="ARBA00022737"/>
    </source>
</evidence>
<organism evidence="3 4">
    <name type="scientific">Spirodela intermedia</name>
    <name type="common">Intermediate duckweed</name>
    <dbReference type="NCBI Taxonomy" id="51605"/>
    <lineage>
        <taxon>Eukaryota</taxon>
        <taxon>Viridiplantae</taxon>
        <taxon>Streptophyta</taxon>
        <taxon>Embryophyta</taxon>
        <taxon>Tracheophyta</taxon>
        <taxon>Spermatophyta</taxon>
        <taxon>Magnoliopsida</taxon>
        <taxon>Liliopsida</taxon>
        <taxon>Araceae</taxon>
        <taxon>Lemnoideae</taxon>
        <taxon>Spirodela</taxon>
    </lineage>
</organism>
<reference evidence="3" key="1">
    <citation type="submission" date="2020-02" db="EMBL/GenBank/DDBJ databases">
        <authorList>
            <person name="Scholz U."/>
            <person name="Mascher M."/>
            <person name="Fiebig A."/>
        </authorList>
    </citation>
    <scope>NUCLEOTIDE SEQUENCE</scope>
</reference>
<evidence type="ECO:0000313" key="4">
    <source>
        <dbReference type="Proteomes" id="UP000663760"/>
    </source>
</evidence>
<evidence type="ECO:0000256" key="2">
    <source>
        <dbReference type="PROSITE-ProRule" id="PRU00708"/>
    </source>
</evidence>
<dbReference type="Gene3D" id="1.25.40.10">
    <property type="entry name" value="Tetratricopeptide repeat domain"/>
    <property type="match status" value="3"/>
</dbReference>
<feature type="repeat" description="PPR" evidence="2">
    <location>
        <begin position="128"/>
        <end position="162"/>
    </location>
</feature>
<dbReference type="InterPro" id="IPR011990">
    <property type="entry name" value="TPR-like_helical_dom_sf"/>
</dbReference>
<dbReference type="Pfam" id="PF12854">
    <property type="entry name" value="PPR_1"/>
    <property type="match status" value="1"/>
</dbReference>
<dbReference type="Pfam" id="PF20431">
    <property type="entry name" value="E_motif"/>
    <property type="match status" value="1"/>
</dbReference>
<dbReference type="EMBL" id="LR746276">
    <property type="protein sequence ID" value="CAA7407137.1"/>
    <property type="molecule type" value="Genomic_DNA"/>
</dbReference>
<dbReference type="InterPro" id="IPR002885">
    <property type="entry name" value="PPR_rpt"/>
</dbReference>
<dbReference type="OrthoDB" id="330671at2759"/>
<dbReference type="InterPro" id="IPR046960">
    <property type="entry name" value="PPR_At4g14850-like_plant"/>
</dbReference>
<name>A0A7I8LAR4_SPIIN</name>
<dbReference type="FunFam" id="1.25.40.10:FF:001093">
    <property type="entry name" value="Pentatricopeptide repeat-containing protein At2g34400"/>
    <property type="match status" value="1"/>
</dbReference>
<dbReference type="Pfam" id="PF01535">
    <property type="entry name" value="PPR"/>
    <property type="match status" value="3"/>
</dbReference>
<dbReference type="InterPro" id="IPR046848">
    <property type="entry name" value="E_motif"/>
</dbReference>
<protein>
    <submittedName>
        <fullName evidence="3">Uncharacterized protein</fullName>
    </submittedName>
</protein>
<feature type="repeat" description="PPR" evidence="2">
    <location>
        <begin position="233"/>
        <end position="267"/>
    </location>
</feature>
<keyword evidence="1" id="KW-0677">Repeat</keyword>
<dbReference type="AlphaFoldDB" id="A0A7I8LAR4"/>
<keyword evidence="4" id="KW-1185">Reference proteome</keyword>
<dbReference type="PANTHER" id="PTHR47926">
    <property type="entry name" value="PENTATRICOPEPTIDE REPEAT-CONTAINING PROTEIN"/>
    <property type="match status" value="1"/>
</dbReference>
<dbReference type="PANTHER" id="PTHR47926:SF384">
    <property type="entry name" value="DYW DOMAIN-CONTAINING PROTEIN"/>
    <property type="match status" value="1"/>
</dbReference>
<evidence type="ECO:0000313" key="3">
    <source>
        <dbReference type="EMBL" id="CAA7407137.1"/>
    </source>
</evidence>
<dbReference type="Proteomes" id="UP000663760">
    <property type="component" value="Chromosome 13"/>
</dbReference>